<comment type="similarity">
    <text evidence="1 9">Belongs to the GHMP kinase family. IspE subfamily.</text>
</comment>
<proteinExistence type="inferred from homology"/>
<dbReference type="Proteomes" id="UP000824124">
    <property type="component" value="Unassembled WGS sequence"/>
</dbReference>
<evidence type="ECO:0000256" key="3">
    <source>
        <dbReference type="ARBA" id="ARBA00017473"/>
    </source>
</evidence>
<accession>A0A9D1HKI8</accession>
<dbReference type="EMBL" id="DVMH01000030">
    <property type="protein sequence ID" value="HIU10774.1"/>
    <property type="molecule type" value="Genomic_DNA"/>
</dbReference>
<dbReference type="InterPro" id="IPR014721">
    <property type="entry name" value="Ribsml_uS5_D2-typ_fold_subgr"/>
</dbReference>
<keyword evidence="4 9" id="KW-0808">Transferase</keyword>
<dbReference type="InterPro" id="IPR013750">
    <property type="entry name" value="GHMP_kinase_C_dom"/>
</dbReference>
<comment type="catalytic activity">
    <reaction evidence="9">
        <text>4-CDP-2-C-methyl-D-erythritol + ATP = 4-CDP-2-C-methyl-D-erythritol 2-phosphate + ADP + H(+)</text>
        <dbReference type="Rhea" id="RHEA:18437"/>
        <dbReference type="ChEBI" id="CHEBI:15378"/>
        <dbReference type="ChEBI" id="CHEBI:30616"/>
        <dbReference type="ChEBI" id="CHEBI:57823"/>
        <dbReference type="ChEBI" id="CHEBI:57919"/>
        <dbReference type="ChEBI" id="CHEBI:456216"/>
        <dbReference type="EC" id="2.7.1.148"/>
    </reaction>
</comment>
<evidence type="ECO:0000313" key="12">
    <source>
        <dbReference type="EMBL" id="HIU10774.1"/>
    </source>
</evidence>
<evidence type="ECO:0000256" key="4">
    <source>
        <dbReference type="ARBA" id="ARBA00022679"/>
    </source>
</evidence>
<feature type="domain" description="GHMP kinase C-terminal" evidence="11">
    <location>
        <begin position="198"/>
        <end position="271"/>
    </location>
</feature>
<sequence length="280" mass="29328">MAYQGIAAAKLNLSLDVLGKRADGYHELKSVMQTLSIGDVVEAELSLETKVTATDQALACDESNLAWRAYQLMHEEFRLDAGLTIRLEKHIPLGGGLAGGSSDAAQVLLAVNELFQLNLSQERLLALALKLGADVPFCFVGGTALATGTGGELQPLDPCPELRLVLVNPGFAVPTADVYNRLDELSLMPTAYTDGVLQALAAGSPMSLRAVVGNGLEPAAFQLYRELAKLADELADLGLTPLLCGSGATLAGIACDKKQAAIAADALSGKYPFVHAVTTH</sequence>
<name>A0A9D1HKI8_9FIRM</name>
<keyword evidence="6 9" id="KW-0418">Kinase</keyword>
<dbReference type="InterPro" id="IPR036554">
    <property type="entry name" value="GHMP_kinase_C_sf"/>
</dbReference>
<dbReference type="GO" id="GO:0016114">
    <property type="term" value="P:terpenoid biosynthetic process"/>
    <property type="evidence" value="ECO:0007669"/>
    <property type="project" value="UniProtKB-UniRule"/>
</dbReference>
<dbReference type="GO" id="GO:0019288">
    <property type="term" value="P:isopentenyl diphosphate biosynthetic process, methylerythritol 4-phosphate pathway"/>
    <property type="evidence" value="ECO:0007669"/>
    <property type="project" value="UniProtKB-UniRule"/>
</dbReference>
<organism evidence="12 13">
    <name type="scientific">Candidatus Avidehalobacter gallistercoris</name>
    <dbReference type="NCBI Taxonomy" id="2840694"/>
    <lineage>
        <taxon>Bacteria</taxon>
        <taxon>Bacillati</taxon>
        <taxon>Bacillota</taxon>
        <taxon>Clostridia</taxon>
        <taxon>Eubacteriales</taxon>
        <taxon>Peptococcaceae</taxon>
        <taxon>Peptococcaceae incertae sedis</taxon>
        <taxon>Candidatus Avidehalobacter</taxon>
    </lineage>
</organism>
<dbReference type="HAMAP" id="MF_00061">
    <property type="entry name" value="IspE"/>
    <property type="match status" value="1"/>
</dbReference>
<evidence type="ECO:0000256" key="8">
    <source>
        <dbReference type="ARBA" id="ARBA00032554"/>
    </source>
</evidence>
<comment type="pathway">
    <text evidence="9">Isoprenoid biosynthesis; isopentenyl diphosphate biosynthesis via DXP pathway; isopentenyl diphosphate from 1-deoxy-D-xylulose 5-phosphate: step 3/6.</text>
</comment>
<feature type="active site" evidence="9">
    <location>
        <position position="10"/>
    </location>
</feature>
<keyword evidence="5 9" id="KW-0547">Nucleotide-binding</keyword>
<dbReference type="GO" id="GO:0005524">
    <property type="term" value="F:ATP binding"/>
    <property type="evidence" value="ECO:0007669"/>
    <property type="project" value="UniProtKB-UniRule"/>
</dbReference>
<evidence type="ECO:0000259" key="10">
    <source>
        <dbReference type="Pfam" id="PF00288"/>
    </source>
</evidence>
<reference evidence="12" key="1">
    <citation type="submission" date="2020-10" db="EMBL/GenBank/DDBJ databases">
        <authorList>
            <person name="Gilroy R."/>
        </authorList>
    </citation>
    <scope>NUCLEOTIDE SEQUENCE</scope>
    <source>
        <strain evidence="12">2830</strain>
    </source>
</reference>
<evidence type="ECO:0000313" key="13">
    <source>
        <dbReference type="Proteomes" id="UP000824124"/>
    </source>
</evidence>
<dbReference type="Pfam" id="PF00288">
    <property type="entry name" value="GHMP_kinases_N"/>
    <property type="match status" value="1"/>
</dbReference>
<keyword evidence="7 9" id="KW-0067">ATP-binding</keyword>
<reference evidence="12" key="2">
    <citation type="journal article" date="2021" name="PeerJ">
        <title>Extensive microbial diversity within the chicken gut microbiome revealed by metagenomics and culture.</title>
        <authorList>
            <person name="Gilroy R."/>
            <person name="Ravi A."/>
            <person name="Getino M."/>
            <person name="Pursley I."/>
            <person name="Horton D.L."/>
            <person name="Alikhan N.F."/>
            <person name="Baker D."/>
            <person name="Gharbi K."/>
            <person name="Hall N."/>
            <person name="Watson M."/>
            <person name="Adriaenssens E.M."/>
            <person name="Foster-Nyarko E."/>
            <person name="Jarju S."/>
            <person name="Secka A."/>
            <person name="Antonio M."/>
            <person name="Oren A."/>
            <person name="Chaudhuri R.R."/>
            <person name="La Ragione R."/>
            <person name="Hildebrand F."/>
            <person name="Pallen M.J."/>
        </authorList>
    </citation>
    <scope>NUCLEOTIDE SEQUENCE</scope>
    <source>
        <strain evidence="12">2830</strain>
    </source>
</reference>
<dbReference type="EC" id="2.7.1.148" evidence="2 9"/>
<feature type="domain" description="GHMP kinase N-terminal" evidence="10">
    <location>
        <begin position="64"/>
        <end position="142"/>
    </location>
</feature>
<feature type="active site" evidence="9">
    <location>
        <position position="134"/>
    </location>
</feature>
<dbReference type="InterPro" id="IPR020568">
    <property type="entry name" value="Ribosomal_Su5_D2-typ_SF"/>
</dbReference>
<evidence type="ECO:0000259" key="11">
    <source>
        <dbReference type="Pfam" id="PF08544"/>
    </source>
</evidence>
<comment type="caution">
    <text evidence="12">The sequence shown here is derived from an EMBL/GenBank/DDBJ whole genome shotgun (WGS) entry which is preliminary data.</text>
</comment>
<evidence type="ECO:0000256" key="1">
    <source>
        <dbReference type="ARBA" id="ARBA00009684"/>
    </source>
</evidence>
<keyword evidence="9" id="KW-0414">Isoprene biosynthesis</keyword>
<feature type="binding site" evidence="9">
    <location>
        <begin position="92"/>
        <end position="102"/>
    </location>
    <ligand>
        <name>ATP</name>
        <dbReference type="ChEBI" id="CHEBI:30616"/>
    </ligand>
</feature>
<evidence type="ECO:0000256" key="5">
    <source>
        <dbReference type="ARBA" id="ARBA00022741"/>
    </source>
</evidence>
<dbReference type="PIRSF" id="PIRSF010376">
    <property type="entry name" value="IspE"/>
    <property type="match status" value="1"/>
</dbReference>
<protein>
    <recommendedName>
        <fullName evidence="3 9">4-diphosphocytidyl-2-C-methyl-D-erythritol kinase</fullName>
        <shortName evidence="9">CMK</shortName>
        <ecNumber evidence="2 9">2.7.1.148</ecNumber>
    </recommendedName>
    <alternativeName>
        <fullName evidence="8 9">4-(cytidine-5'-diphospho)-2-C-methyl-D-erythritol kinase</fullName>
    </alternativeName>
</protein>
<gene>
    <name evidence="9 12" type="primary">ispE</name>
    <name evidence="12" type="ORF">IAB00_06005</name>
</gene>
<evidence type="ECO:0000256" key="7">
    <source>
        <dbReference type="ARBA" id="ARBA00022840"/>
    </source>
</evidence>
<evidence type="ECO:0000256" key="6">
    <source>
        <dbReference type="ARBA" id="ARBA00022777"/>
    </source>
</evidence>
<dbReference type="InterPro" id="IPR004424">
    <property type="entry name" value="IspE"/>
</dbReference>
<dbReference type="Gene3D" id="3.30.70.890">
    <property type="entry name" value="GHMP kinase, C-terminal domain"/>
    <property type="match status" value="1"/>
</dbReference>
<evidence type="ECO:0000256" key="2">
    <source>
        <dbReference type="ARBA" id="ARBA00012052"/>
    </source>
</evidence>
<dbReference type="GO" id="GO:0050515">
    <property type="term" value="F:4-(cytidine 5'-diphospho)-2-C-methyl-D-erythritol kinase activity"/>
    <property type="evidence" value="ECO:0007669"/>
    <property type="project" value="UniProtKB-UniRule"/>
</dbReference>
<dbReference type="PANTHER" id="PTHR43527:SF2">
    <property type="entry name" value="4-DIPHOSPHOCYTIDYL-2-C-METHYL-D-ERYTHRITOL KINASE, CHLOROPLASTIC"/>
    <property type="match status" value="1"/>
</dbReference>
<dbReference type="AlphaFoldDB" id="A0A9D1HKI8"/>
<dbReference type="Pfam" id="PF08544">
    <property type="entry name" value="GHMP_kinases_C"/>
    <property type="match status" value="1"/>
</dbReference>
<dbReference type="NCBIfam" id="TIGR00154">
    <property type="entry name" value="ispE"/>
    <property type="match status" value="1"/>
</dbReference>
<dbReference type="SUPFAM" id="SSF54211">
    <property type="entry name" value="Ribosomal protein S5 domain 2-like"/>
    <property type="match status" value="1"/>
</dbReference>
<evidence type="ECO:0000256" key="9">
    <source>
        <dbReference type="HAMAP-Rule" id="MF_00061"/>
    </source>
</evidence>
<comment type="function">
    <text evidence="9">Catalyzes the phosphorylation of the position 2 hydroxy group of 4-diphosphocytidyl-2C-methyl-D-erythritol.</text>
</comment>
<dbReference type="Gene3D" id="3.30.230.10">
    <property type="match status" value="1"/>
</dbReference>
<dbReference type="SUPFAM" id="SSF55060">
    <property type="entry name" value="GHMP Kinase, C-terminal domain"/>
    <property type="match status" value="1"/>
</dbReference>
<dbReference type="InterPro" id="IPR006204">
    <property type="entry name" value="GHMP_kinase_N_dom"/>
</dbReference>
<dbReference type="PANTHER" id="PTHR43527">
    <property type="entry name" value="4-DIPHOSPHOCYTIDYL-2-C-METHYL-D-ERYTHRITOL KINASE, CHLOROPLASTIC"/>
    <property type="match status" value="1"/>
</dbReference>